<evidence type="ECO:0000256" key="3">
    <source>
        <dbReference type="ARBA" id="ARBA00022825"/>
    </source>
</evidence>
<protein>
    <submittedName>
        <fullName evidence="6">Carboxyl-terminal processing protease</fullName>
        <ecNumber evidence="6">3.4.21.102</ecNumber>
    </submittedName>
</protein>
<keyword evidence="3" id="KW-0720">Serine protease</keyword>
<dbReference type="EC" id="3.4.21.102" evidence="6"/>
<dbReference type="STRING" id="145388.A0A0D2M6F0"/>
<dbReference type="InterPro" id="IPR005151">
    <property type="entry name" value="Tail-specific_protease"/>
</dbReference>
<keyword evidence="7" id="KW-1185">Reference proteome</keyword>
<name>A0A0D2M6F0_9CHLO</name>
<accession>A0A0D2M6F0</accession>
<dbReference type="PANTHER" id="PTHR32060">
    <property type="entry name" value="TAIL-SPECIFIC PROTEASE"/>
    <property type="match status" value="1"/>
</dbReference>
<feature type="domain" description="Tail specific protease" evidence="5">
    <location>
        <begin position="50"/>
        <end position="261"/>
    </location>
</feature>
<dbReference type="EMBL" id="KK102834">
    <property type="protein sequence ID" value="KIY96806.1"/>
    <property type="molecule type" value="Genomic_DNA"/>
</dbReference>
<dbReference type="KEGG" id="mng:MNEG_11155"/>
<keyword evidence="1 6" id="KW-0645">Protease</keyword>
<dbReference type="InterPro" id="IPR036034">
    <property type="entry name" value="PDZ_sf"/>
</dbReference>
<evidence type="ECO:0000256" key="4">
    <source>
        <dbReference type="SAM" id="MobiDB-lite"/>
    </source>
</evidence>
<reference evidence="6 7" key="1">
    <citation type="journal article" date="2013" name="BMC Genomics">
        <title>Reconstruction of the lipid metabolism for the microalga Monoraphidium neglectum from its genome sequence reveals characteristics suitable for biofuel production.</title>
        <authorList>
            <person name="Bogen C."/>
            <person name="Al-Dilaimi A."/>
            <person name="Albersmeier A."/>
            <person name="Wichmann J."/>
            <person name="Grundmann M."/>
            <person name="Rupp O."/>
            <person name="Lauersen K.J."/>
            <person name="Blifernez-Klassen O."/>
            <person name="Kalinowski J."/>
            <person name="Goesmann A."/>
            <person name="Mussgnug J.H."/>
            <person name="Kruse O."/>
        </authorList>
    </citation>
    <scope>NUCLEOTIDE SEQUENCE [LARGE SCALE GENOMIC DNA]</scope>
    <source>
        <strain evidence="6 7">SAG 48.87</strain>
    </source>
</reference>
<dbReference type="SMART" id="SM00245">
    <property type="entry name" value="TSPc"/>
    <property type="match status" value="1"/>
</dbReference>
<dbReference type="AlphaFoldDB" id="A0A0D2M6F0"/>
<dbReference type="InterPro" id="IPR004447">
    <property type="entry name" value="Peptidase_S41A"/>
</dbReference>
<proteinExistence type="predicted"/>
<feature type="region of interest" description="Disordered" evidence="4">
    <location>
        <begin position="290"/>
        <end position="324"/>
    </location>
</feature>
<dbReference type="GO" id="GO:0006508">
    <property type="term" value="P:proteolysis"/>
    <property type="evidence" value="ECO:0007669"/>
    <property type="project" value="UniProtKB-KW"/>
</dbReference>
<evidence type="ECO:0000313" key="6">
    <source>
        <dbReference type="EMBL" id="KIY96806.1"/>
    </source>
</evidence>
<evidence type="ECO:0000256" key="2">
    <source>
        <dbReference type="ARBA" id="ARBA00022801"/>
    </source>
</evidence>
<keyword evidence="2 6" id="KW-0378">Hydrolase</keyword>
<dbReference type="Pfam" id="PF03572">
    <property type="entry name" value="Peptidase_S41"/>
    <property type="match status" value="1"/>
</dbReference>
<dbReference type="InterPro" id="IPR029045">
    <property type="entry name" value="ClpP/crotonase-like_dom_sf"/>
</dbReference>
<dbReference type="GeneID" id="25728389"/>
<evidence type="ECO:0000259" key="5">
    <source>
        <dbReference type="SMART" id="SM00245"/>
    </source>
</evidence>
<dbReference type="CDD" id="cd07560">
    <property type="entry name" value="Peptidase_S41_CPP"/>
    <property type="match status" value="1"/>
</dbReference>
<evidence type="ECO:0000256" key="1">
    <source>
        <dbReference type="ARBA" id="ARBA00022670"/>
    </source>
</evidence>
<dbReference type="SUPFAM" id="SSF50156">
    <property type="entry name" value="PDZ domain-like"/>
    <property type="match status" value="1"/>
</dbReference>
<gene>
    <name evidence="6" type="ORF">MNEG_11155</name>
</gene>
<dbReference type="RefSeq" id="XP_013895826.1">
    <property type="nucleotide sequence ID" value="XM_014040372.1"/>
</dbReference>
<dbReference type="SUPFAM" id="SSF52096">
    <property type="entry name" value="ClpP/crotonase"/>
    <property type="match status" value="1"/>
</dbReference>
<dbReference type="PANTHER" id="PTHR32060:SF28">
    <property type="entry name" value="PEPTIDASE S41 FAMILY PROTEIN"/>
    <property type="match status" value="1"/>
</dbReference>
<dbReference type="Gene3D" id="3.90.226.10">
    <property type="entry name" value="2-enoyl-CoA Hydratase, Chain A, domain 1"/>
    <property type="match status" value="1"/>
</dbReference>
<dbReference type="OrthoDB" id="43580at2759"/>
<evidence type="ECO:0000313" key="7">
    <source>
        <dbReference type="Proteomes" id="UP000054498"/>
    </source>
</evidence>
<dbReference type="Proteomes" id="UP000054498">
    <property type="component" value="Unassembled WGS sequence"/>
</dbReference>
<organism evidence="6 7">
    <name type="scientific">Monoraphidium neglectum</name>
    <dbReference type="NCBI Taxonomy" id="145388"/>
    <lineage>
        <taxon>Eukaryota</taxon>
        <taxon>Viridiplantae</taxon>
        <taxon>Chlorophyta</taxon>
        <taxon>core chlorophytes</taxon>
        <taxon>Chlorophyceae</taxon>
        <taxon>CS clade</taxon>
        <taxon>Sphaeropleales</taxon>
        <taxon>Selenastraceae</taxon>
        <taxon>Monoraphidium</taxon>
    </lineage>
</organism>
<sequence>MRPPAPRQQNKQILQIDGIPAEQLTTDETATLLRGPAGSLVDLTLAPRSPGAPPLALTLERRPLPQPPIVDTRLPLPDGRAVSYVRLHYFDSAATRRLRELVSQGEADDVAGFVLDLRNNAGGVFEEAVAMASLFLPPPADIAETVRGGSPQVIDAVWRAGALSPEIFPEASRGEILSLRPAAVLVNASSASASEVFAGALHDNRRAVLIGERTFGKGLVQYFFPIGDDGGGLKLTVSKYLTPSRYDISLQGGLPPDVACRDYPHGVFTPGDTDRCTAAALQFVDAASRAANDRGGAAPPPGLAPGPQWRPLFASTGAPPEDGS</sequence>
<dbReference type="GO" id="GO:0004252">
    <property type="term" value="F:serine-type endopeptidase activity"/>
    <property type="evidence" value="ECO:0007669"/>
    <property type="project" value="UniProtKB-EC"/>
</dbReference>